<dbReference type="NCBIfam" id="TIGR03296">
    <property type="entry name" value="M6dom_TIGR03296"/>
    <property type="match status" value="1"/>
</dbReference>
<feature type="signal peptide" evidence="2">
    <location>
        <begin position="1"/>
        <end position="23"/>
    </location>
</feature>
<dbReference type="Proteomes" id="UP001199054">
    <property type="component" value="Unassembled WGS sequence"/>
</dbReference>
<evidence type="ECO:0000259" key="4">
    <source>
        <dbReference type="Pfam" id="PF20774"/>
    </source>
</evidence>
<dbReference type="RefSeq" id="WP_226728346.1">
    <property type="nucleotide sequence ID" value="NZ_JAJAUY010000068.1"/>
</dbReference>
<dbReference type="EMBL" id="JAJAUY010000068">
    <property type="protein sequence ID" value="MCB5181259.1"/>
    <property type="molecule type" value="Genomic_DNA"/>
</dbReference>
<evidence type="ECO:0000256" key="2">
    <source>
        <dbReference type="SAM" id="SignalP"/>
    </source>
</evidence>
<protein>
    <submittedName>
        <fullName evidence="5">Immune inhibitor A</fullName>
    </submittedName>
</protein>
<dbReference type="InterPro" id="IPR012300">
    <property type="entry name" value="Pept_M6_InhA"/>
</dbReference>
<dbReference type="PANTHER" id="PTHR41775">
    <property type="entry name" value="SECRETED PROTEIN-RELATED"/>
    <property type="match status" value="1"/>
</dbReference>
<dbReference type="InterPro" id="IPR008757">
    <property type="entry name" value="Peptidase_M6-like_domain"/>
</dbReference>
<comment type="caution">
    <text evidence="5">The sequence shown here is derived from an EMBL/GenBank/DDBJ whole genome shotgun (WGS) entry which is preliminary data.</text>
</comment>
<feature type="domain" description="Immune inhibitor A-like metallopeptidase VEG" evidence="4">
    <location>
        <begin position="616"/>
        <end position="773"/>
    </location>
</feature>
<accession>A0ABS8B9I7</accession>
<proteinExistence type="predicted"/>
<sequence>MRSLVAAAAAISLALLSATPALAAAPPAPPAPRQQPHQGGQPFEQPSAAPPPAPLELQRQALRRQALEGVAAGGTGGVAGLRAEADRTLPRTAQVGKRYVELAQERKDKVFVILAEFGDQVDTTTEFEGKPRFGGTPGPRHNTITRPAPTDNHTLWRKDFDQAYYQKQFFSADPGAVSLRTYYRLQSSGRYDMDGQVSDWVRLPWNEARYGTDNCSESGQCRTNWDLVRDATNAWYHTERAKGRTPEQIKAQLAEYDVWDRYDADHDGNFDEPDGYLDHLVIVHAGKDQTWGGGDQGKDAVWAHRWFAYWDQAGSAGPEGNKAGGTPVGDSGIWAGDYLTGGENSGVGLFAHEFGHDLGLPDLYSSDGDNSVNFWSLMSSGSYLAKGRNTTGDYPGDLDPWSKLQLGWLEYTEADAGRRTRAVLGVSGYNTEDPQALLVHLPPSVTRTQLVDPYEGGSQWWSGTGDFMDNTLSRSVDLTAVPAGTPTRLDARVWYDIEQDFDYLTVEASTDGGTTWKALPGTANGAPVPAKGISGSSGGWAQLAVPLEAFAGRSVQVRLRVTSDSNTHGKGVTFDDVRISAGDRELLRDGAEQGANGWTAVKWSRTQGATGTAEHPRAYLVENRRYTGFGSYLRTGPYNFGFGNDTVEFFPYQQGVLIWLWDTAYSDNTTKAHPGGGLLLPVDARPEPLRYTDGSLVGARAQTFDAPFGLRATDDLVLHKAGVPVLLPSRPGVPVFDDHRGSYWNADLPQLGVKVPDTGTRIAVVKEASGGAVTTVQVSPSS</sequence>
<organism evidence="5 6">
    <name type="scientific">Streptomyces antimicrobicus</name>
    <dbReference type="NCBI Taxonomy" id="2883108"/>
    <lineage>
        <taxon>Bacteria</taxon>
        <taxon>Bacillati</taxon>
        <taxon>Actinomycetota</taxon>
        <taxon>Actinomycetes</taxon>
        <taxon>Kitasatosporales</taxon>
        <taxon>Streptomycetaceae</taxon>
        <taxon>Streptomyces</taxon>
    </lineage>
</organism>
<dbReference type="Gene3D" id="2.60.120.260">
    <property type="entry name" value="Galactose-binding domain-like"/>
    <property type="match status" value="1"/>
</dbReference>
<feature type="domain" description="Peptidase M6-like" evidence="3">
    <location>
        <begin position="97"/>
        <end position="408"/>
    </location>
</feature>
<keyword evidence="6" id="KW-1185">Reference proteome</keyword>
<feature type="chain" id="PRO_5047449237" evidence="2">
    <location>
        <begin position="24"/>
        <end position="782"/>
    </location>
</feature>
<dbReference type="PIRSF" id="PIRSF007519">
    <property type="entry name" value="Protease_InhA"/>
    <property type="match status" value="1"/>
</dbReference>
<evidence type="ECO:0000313" key="5">
    <source>
        <dbReference type="EMBL" id="MCB5181259.1"/>
    </source>
</evidence>
<dbReference type="Pfam" id="PF20773">
    <property type="entry name" value="InhA-like_MAM"/>
    <property type="match status" value="1"/>
</dbReference>
<name>A0ABS8B9I7_9ACTN</name>
<feature type="region of interest" description="Disordered" evidence="1">
    <location>
        <begin position="24"/>
        <end position="53"/>
    </location>
</feature>
<evidence type="ECO:0000259" key="3">
    <source>
        <dbReference type="Pfam" id="PF05547"/>
    </source>
</evidence>
<dbReference type="Pfam" id="PF20774">
    <property type="entry name" value="InhA-like_VEG"/>
    <property type="match status" value="1"/>
</dbReference>
<keyword evidence="2" id="KW-0732">Signal</keyword>
<evidence type="ECO:0000256" key="1">
    <source>
        <dbReference type="SAM" id="MobiDB-lite"/>
    </source>
</evidence>
<feature type="region of interest" description="Disordered" evidence="1">
    <location>
        <begin position="125"/>
        <end position="152"/>
    </location>
</feature>
<reference evidence="5 6" key="1">
    <citation type="submission" date="2021-10" db="EMBL/GenBank/DDBJ databases">
        <title>Streptomyces sp. strain SMC 277, a novel streptomycete isolated from soil.</title>
        <authorList>
            <person name="Chanama M."/>
        </authorList>
    </citation>
    <scope>NUCLEOTIDE SEQUENCE [LARGE SCALE GENOMIC DNA]</scope>
    <source>
        <strain evidence="5 6">SMC 277</strain>
    </source>
</reference>
<evidence type="ECO:0000313" key="6">
    <source>
        <dbReference type="Proteomes" id="UP001199054"/>
    </source>
</evidence>
<dbReference type="SUPFAM" id="SSF55486">
    <property type="entry name" value="Metalloproteases ('zincins'), catalytic domain"/>
    <property type="match status" value="1"/>
</dbReference>
<gene>
    <name evidence="5" type="ORF">LG632_17965</name>
</gene>
<dbReference type="Pfam" id="PF05547">
    <property type="entry name" value="Peptidase_M6"/>
    <property type="match status" value="1"/>
</dbReference>
<dbReference type="InterPro" id="IPR048665">
    <property type="entry name" value="InhA-like_VEG"/>
</dbReference>
<dbReference type="PANTHER" id="PTHR41775:SF1">
    <property type="entry name" value="PEPTIDASE M6-LIKE DOMAIN-CONTAINING PROTEIN"/>
    <property type="match status" value="1"/>
</dbReference>